<evidence type="ECO:0000313" key="7">
    <source>
        <dbReference type="Proteomes" id="UP000234767"/>
    </source>
</evidence>
<evidence type="ECO:0000256" key="1">
    <source>
        <dbReference type="ARBA" id="ARBA00008857"/>
    </source>
</evidence>
<comment type="caution">
    <text evidence="6">The sequence shown here is derived from an EMBL/GenBank/DDBJ whole genome shotgun (WGS) entry which is preliminary data.</text>
</comment>
<keyword evidence="2" id="KW-0229">DNA integration</keyword>
<comment type="similarity">
    <text evidence="1">Belongs to the 'phage' integrase family.</text>
</comment>
<dbReference type="InterPro" id="IPR025166">
    <property type="entry name" value="Integrase_DNA_bind_dom"/>
</dbReference>
<dbReference type="AlphaFoldDB" id="A0A2I1X932"/>
<dbReference type="GO" id="GO:0006310">
    <property type="term" value="P:DNA recombination"/>
    <property type="evidence" value="ECO:0007669"/>
    <property type="project" value="UniProtKB-KW"/>
</dbReference>
<sequence>MPSYLVYSTIRKHQHLKRLFEMLSKTLNDRQIKNAKPTDKKQTLSDGGGLALVVNSEKRGGTKYFVYNFRFNGKQQTLRIGKYPDIGLAEARERHQRARNDVANGINPALAKQQEKEERKAAALNTFESIARRWHTDNLTRWKENHAARVLRYFETDVFPVVGAMPIQEIRVNHIKTLLDSVMARGVNNTAEKIREWAGAVFDYAALLELTESNPAHVLRRYIPSVPAGNRPALPREELTEFFRRLLLADIEPQNRIALMLIMLVFVRNTELRGGRWDEIDFDARLWVIPAERMKHEKTAPKPPHTVPLADWTLELLAELKAITGDTPYMFPSRTKKDGFISENTLGKIMNNMGYKGIATPHGFRALASSVLNEQGFNPDAIERQLAHVEENRIRAAYNRADYMTERREMMEWYSGYLRERYDAAWADLAAGKVV</sequence>
<dbReference type="Gene3D" id="1.10.150.130">
    <property type="match status" value="1"/>
</dbReference>
<evidence type="ECO:0000256" key="2">
    <source>
        <dbReference type="ARBA" id="ARBA00022908"/>
    </source>
</evidence>
<proteinExistence type="inferred from homology"/>
<keyword evidence="3" id="KW-0238">DNA-binding</keyword>
<feature type="domain" description="Tyr recombinase" evidence="5">
    <location>
        <begin position="229"/>
        <end position="412"/>
    </location>
</feature>
<dbReference type="InterPro" id="IPR013762">
    <property type="entry name" value="Integrase-like_cat_sf"/>
</dbReference>
<dbReference type="EMBL" id="PKJO01000031">
    <property type="protein sequence ID" value="PLA39144.1"/>
    <property type="molecule type" value="Genomic_DNA"/>
</dbReference>
<dbReference type="CDD" id="cd00801">
    <property type="entry name" value="INT_P4_C"/>
    <property type="match status" value="1"/>
</dbReference>
<evidence type="ECO:0000256" key="3">
    <source>
        <dbReference type="ARBA" id="ARBA00023125"/>
    </source>
</evidence>
<organism evidence="6 7">
    <name type="scientific">Neisseria sicca</name>
    <dbReference type="NCBI Taxonomy" id="490"/>
    <lineage>
        <taxon>Bacteria</taxon>
        <taxon>Pseudomonadati</taxon>
        <taxon>Pseudomonadota</taxon>
        <taxon>Betaproteobacteria</taxon>
        <taxon>Neisseriales</taxon>
        <taxon>Neisseriaceae</taxon>
        <taxon>Neisseria</taxon>
    </lineage>
</organism>
<dbReference type="GO" id="GO:0015074">
    <property type="term" value="P:DNA integration"/>
    <property type="evidence" value="ECO:0007669"/>
    <property type="project" value="UniProtKB-KW"/>
</dbReference>
<dbReference type="GO" id="GO:0003677">
    <property type="term" value="F:DNA binding"/>
    <property type="evidence" value="ECO:0007669"/>
    <property type="project" value="UniProtKB-KW"/>
</dbReference>
<dbReference type="Gene3D" id="3.30.160.390">
    <property type="entry name" value="Integrase, DNA-binding domain"/>
    <property type="match status" value="1"/>
</dbReference>
<dbReference type="InterPro" id="IPR038488">
    <property type="entry name" value="Integrase_DNA-bd_sf"/>
</dbReference>
<reference evidence="6 7" key="1">
    <citation type="submission" date="2017-12" db="EMBL/GenBank/DDBJ databases">
        <title>Phylogenetic diversity of female urinary microbiome.</title>
        <authorList>
            <person name="Thomas-White K."/>
            <person name="Wolfe A.J."/>
        </authorList>
    </citation>
    <scope>NUCLEOTIDE SEQUENCE [LARGE SCALE GENOMIC DNA]</scope>
    <source>
        <strain evidence="6 7">UMB0321</strain>
    </source>
</reference>
<dbReference type="InterPro" id="IPR050808">
    <property type="entry name" value="Phage_Integrase"/>
</dbReference>
<name>A0A2I1X932_NEISI</name>
<dbReference type="InterPro" id="IPR053876">
    <property type="entry name" value="Phage_int_M"/>
</dbReference>
<accession>A0A2I1X932</accession>
<dbReference type="Pfam" id="PF22022">
    <property type="entry name" value="Phage_int_M"/>
    <property type="match status" value="1"/>
</dbReference>
<dbReference type="Pfam" id="PF13356">
    <property type="entry name" value="Arm-DNA-bind_3"/>
    <property type="match status" value="1"/>
</dbReference>
<dbReference type="InterPro" id="IPR010998">
    <property type="entry name" value="Integrase_recombinase_N"/>
</dbReference>
<evidence type="ECO:0000313" key="6">
    <source>
        <dbReference type="EMBL" id="PLA39144.1"/>
    </source>
</evidence>
<evidence type="ECO:0000256" key="4">
    <source>
        <dbReference type="ARBA" id="ARBA00023172"/>
    </source>
</evidence>
<dbReference type="SUPFAM" id="SSF56349">
    <property type="entry name" value="DNA breaking-rejoining enzymes"/>
    <property type="match status" value="1"/>
</dbReference>
<dbReference type="InterPro" id="IPR002104">
    <property type="entry name" value="Integrase_catalytic"/>
</dbReference>
<protein>
    <submittedName>
        <fullName evidence="6">Integrase</fullName>
    </submittedName>
</protein>
<dbReference type="PANTHER" id="PTHR30629:SF2">
    <property type="entry name" value="PROPHAGE INTEGRASE INTS-RELATED"/>
    <property type="match status" value="1"/>
</dbReference>
<dbReference type="Pfam" id="PF00589">
    <property type="entry name" value="Phage_integrase"/>
    <property type="match status" value="1"/>
</dbReference>
<dbReference type="PANTHER" id="PTHR30629">
    <property type="entry name" value="PROPHAGE INTEGRASE"/>
    <property type="match status" value="1"/>
</dbReference>
<dbReference type="Proteomes" id="UP000234767">
    <property type="component" value="Unassembled WGS sequence"/>
</dbReference>
<keyword evidence="4" id="KW-0233">DNA recombination</keyword>
<dbReference type="InterPro" id="IPR011010">
    <property type="entry name" value="DNA_brk_join_enz"/>
</dbReference>
<evidence type="ECO:0000259" key="5">
    <source>
        <dbReference type="PROSITE" id="PS51898"/>
    </source>
</evidence>
<dbReference type="PROSITE" id="PS51898">
    <property type="entry name" value="TYR_RECOMBINASE"/>
    <property type="match status" value="1"/>
</dbReference>
<gene>
    <name evidence="6" type="ORF">CYK00_12260</name>
</gene>
<dbReference type="Gene3D" id="1.10.443.10">
    <property type="entry name" value="Intergrase catalytic core"/>
    <property type="match status" value="1"/>
</dbReference>